<dbReference type="PROSITE" id="PS00482">
    <property type="entry name" value="DIHYDROOROTASE_1"/>
    <property type="match status" value="1"/>
</dbReference>
<dbReference type="Pfam" id="PF04909">
    <property type="entry name" value="Amidohydro_2"/>
    <property type="match status" value="1"/>
</dbReference>
<dbReference type="SUPFAM" id="SSF51556">
    <property type="entry name" value="Metallo-dependent hydrolases"/>
    <property type="match status" value="1"/>
</dbReference>
<keyword evidence="11" id="KW-1185">Reference proteome</keyword>
<dbReference type="OrthoDB" id="1670005at2759"/>
<keyword evidence="8" id="KW-0665">Pyrimidine biosynthesis</keyword>
<dbReference type="EC" id="3.5.2.3" evidence="4"/>
<comment type="similarity">
    <text evidence="3">Belongs to the metallo-dependent hydrolases superfamily. DHOase family. Class II DHOase subfamily.</text>
</comment>
<dbReference type="CDD" id="cd01294">
    <property type="entry name" value="DHOase"/>
    <property type="match status" value="1"/>
</dbReference>
<dbReference type="InterPro" id="IPR006680">
    <property type="entry name" value="Amidohydro-rel"/>
</dbReference>
<dbReference type="STRING" id="675824.A0A1E3PW64"/>
<comment type="cofactor">
    <cofactor evidence="1">
        <name>Zn(2+)</name>
        <dbReference type="ChEBI" id="CHEBI:29105"/>
    </cofactor>
</comment>
<protein>
    <recommendedName>
        <fullName evidence="4">dihydroorotase</fullName>
        <ecNumber evidence="4">3.5.2.3</ecNumber>
    </recommendedName>
</protein>
<accession>A0A1E3PW64</accession>
<dbReference type="HAMAP" id="MF_00219">
    <property type="entry name" value="PyrC_classII"/>
    <property type="match status" value="1"/>
</dbReference>
<comment type="pathway">
    <text evidence="2">Pyrimidine metabolism; UMP biosynthesis via de novo pathway; (S)-dihydroorotate from bicarbonate: step 3/3.</text>
</comment>
<dbReference type="Proteomes" id="UP000094385">
    <property type="component" value="Unassembled WGS sequence"/>
</dbReference>
<dbReference type="FunFam" id="3.20.20.140:FF:000041">
    <property type="entry name" value="Dihydroorotase, variant"/>
    <property type="match status" value="1"/>
</dbReference>
<evidence type="ECO:0000256" key="6">
    <source>
        <dbReference type="ARBA" id="ARBA00022801"/>
    </source>
</evidence>
<dbReference type="EMBL" id="KV454303">
    <property type="protein sequence ID" value="ODQ69534.1"/>
    <property type="molecule type" value="Genomic_DNA"/>
</dbReference>
<reference evidence="10 11" key="1">
    <citation type="journal article" date="2016" name="Proc. Natl. Acad. Sci. U.S.A.">
        <title>Comparative genomics of biotechnologically important yeasts.</title>
        <authorList>
            <person name="Riley R."/>
            <person name="Haridas S."/>
            <person name="Wolfe K.H."/>
            <person name="Lopes M.R."/>
            <person name="Hittinger C.T."/>
            <person name="Goeker M."/>
            <person name="Salamov A.A."/>
            <person name="Wisecaver J.H."/>
            <person name="Long T.M."/>
            <person name="Calvey C.H."/>
            <person name="Aerts A.L."/>
            <person name="Barry K.W."/>
            <person name="Choi C."/>
            <person name="Clum A."/>
            <person name="Coughlan A.Y."/>
            <person name="Deshpande S."/>
            <person name="Douglass A.P."/>
            <person name="Hanson S.J."/>
            <person name="Klenk H.-P."/>
            <person name="LaButti K.M."/>
            <person name="Lapidus A."/>
            <person name="Lindquist E.A."/>
            <person name="Lipzen A.M."/>
            <person name="Meier-Kolthoff J.P."/>
            <person name="Ohm R.A."/>
            <person name="Otillar R.P."/>
            <person name="Pangilinan J.L."/>
            <person name="Peng Y."/>
            <person name="Rokas A."/>
            <person name="Rosa C.A."/>
            <person name="Scheuner C."/>
            <person name="Sibirny A.A."/>
            <person name="Slot J.C."/>
            <person name="Stielow J.B."/>
            <person name="Sun H."/>
            <person name="Kurtzman C.P."/>
            <person name="Blackwell M."/>
            <person name="Grigoriev I.V."/>
            <person name="Jeffries T.W."/>
        </authorList>
    </citation>
    <scope>NUCLEOTIDE SEQUENCE [LARGE SCALE GENOMIC DNA]</scope>
    <source>
        <strain evidence="10 11">NRRL Y-11557</strain>
    </source>
</reference>
<evidence type="ECO:0000256" key="5">
    <source>
        <dbReference type="ARBA" id="ARBA00022723"/>
    </source>
</evidence>
<dbReference type="GO" id="GO:0006207">
    <property type="term" value="P:'de novo' pyrimidine nucleobase biosynthetic process"/>
    <property type="evidence" value="ECO:0007669"/>
    <property type="project" value="EnsemblFungi"/>
</dbReference>
<dbReference type="PIRSF" id="PIRSF001237">
    <property type="entry name" value="DHOdimr"/>
    <property type="match status" value="1"/>
</dbReference>
<dbReference type="GO" id="GO:0046872">
    <property type="term" value="F:metal ion binding"/>
    <property type="evidence" value="ECO:0007669"/>
    <property type="project" value="UniProtKB-KW"/>
</dbReference>
<evidence type="ECO:0000256" key="3">
    <source>
        <dbReference type="ARBA" id="ARBA00005631"/>
    </source>
</evidence>
<evidence type="ECO:0000313" key="10">
    <source>
        <dbReference type="EMBL" id="ODQ69534.1"/>
    </source>
</evidence>
<evidence type="ECO:0000256" key="8">
    <source>
        <dbReference type="ARBA" id="ARBA00022975"/>
    </source>
</evidence>
<dbReference type="PROSITE" id="PS00483">
    <property type="entry name" value="DIHYDROOROTASE_2"/>
    <property type="match status" value="1"/>
</dbReference>
<name>A0A1E3PW64_LIPST</name>
<dbReference type="GO" id="GO:0005737">
    <property type="term" value="C:cytoplasm"/>
    <property type="evidence" value="ECO:0007669"/>
    <property type="project" value="TreeGrafter"/>
</dbReference>
<evidence type="ECO:0000259" key="9">
    <source>
        <dbReference type="Pfam" id="PF04909"/>
    </source>
</evidence>
<organism evidence="10 11">
    <name type="scientific">Lipomyces starkeyi NRRL Y-11557</name>
    <dbReference type="NCBI Taxonomy" id="675824"/>
    <lineage>
        <taxon>Eukaryota</taxon>
        <taxon>Fungi</taxon>
        <taxon>Dikarya</taxon>
        <taxon>Ascomycota</taxon>
        <taxon>Saccharomycotina</taxon>
        <taxon>Lipomycetes</taxon>
        <taxon>Lipomycetales</taxon>
        <taxon>Lipomycetaceae</taxon>
        <taxon>Lipomyces</taxon>
    </lineage>
</organism>
<keyword evidence="7" id="KW-0862">Zinc</keyword>
<dbReference type="UniPathway" id="UPA00070">
    <property type="reaction ID" value="UER00117"/>
</dbReference>
<evidence type="ECO:0000256" key="2">
    <source>
        <dbReference type="ARBA" id="ARBA00004880"/>
    </source>
</evidence>
<evidence type="ECO:0000256" key="7">
    <source>
        <dbReference type="ARBA" id="ARBA00022833"/>
    </source>
</evidence>
<dbReference type="PANTHER" id="PTHR43137:SF1">
    <property type="entry name" value="DIHYDROOROTASE"/>
    <property type="match status" value="1"/>
</dbReference>
<dbReference type="InterPro" id="IPR004721">
    <property type="entry name" value="DHOdimr"/>
</dbReference>
<dbReference type="AlphaFoldDB" id="A0A1E3PW64"/>
<dbReference type="GO" id="GO:0044205">
    <property type="term" value="P:'de novo' UMP biosynthetic process"/>
    <property type="evidence" value="ECO:0007669"/>
    <property type="project" value="UniProtKB-UniPathway"/>
</dbReference>
<dbReference type="Gene3D" id="3.20.20.140">
    <property type="entry name" value="Metal-dependent hydrolases"/>
    <property type="match status" value="1"/>
</dbReference>
<dbReference type="PANTHER" id="PTHR43137">
    <property type="entry name" value="DIHYDROOROTASE"/>
    <property type="match status" value="1"/>
</dbReference>
<feature type="domain" description="Amidohydrolase-related" evidence="9">
    <location>
        <begin position="46"/>
        <end position="177"/>
    </location>
</feature>
<proteinExistence type="inferred from homology"/>
<keyword evidence="6" id="KW-0378">Hydrolase</keyword>
<dbReference type="GO" id="GO:0004151">
    <property type="term" value="F:dihydroorotase activity"/>
    <property type="evidence" value="ECO:0007669"/>
    <property type="project" value="UniProtKB-EC"/>
</dbReference>
<evidence type="ECO:0000256" key="4">
    <source>
        <dbReference type="ARBA" id="ARBA00012860"/>
    </source>
</evidence>
<evidence type="ECO:0000313" key="11">
    <source>
        <dbReference type="Proteomes" id="UP000094385"/>
    </source>
</evidence>
<sequence length="346" mass="37291">MADTITLSKPVADFHVHVRDGDMMKLVVPTIKLGGVSVAYIMPNLVPPLTSVADVLAYKSRLEAVDPSITYVMTLYLSPAVTPAVIHDAAKAGITGVKCYPAGVTTNSEHGVASYVPYYPTFAAMEEEDMVLNLHGECPSAGHIHLLNAEEEFLPTLKDIHTRFPKLRIVLEHCTSAAAIQAVKDCGATVAATITAHHLFLTIDNWAGNSFNYCKPVAKFPADKQALLDAATSGDPKFFFGSDSAPHPIVNKEKGNGAAAGVFTQTHAAAYVAEAFDQLGKLDKIEAFLCDFGRQFYKIREKKAEWSVVLKKEQNVVPPLLGNGASAVVPFKAGEKLNWKVEIVGL</sequence>
<dbReference type="NCBIfam" id="TIGR00856">
    <property type="entry name" value="pyrC_dimer"/>
    <property type="match status" value="1"/>
</dbReference>
<keyword evidence="5" id="KW-0479">Metal-binding</keyword>
<evidence type="ECO:0000256" key="1">
    <source>
        <dbReference type="ARBA" id="ARBA00001947"/>
    </source>
</evidence>
<dbReference type="InterPro" id="IPR002195">
    <property type="entry name" value="Dihydroorotase_CS"/>
</dbReference>
<dbReference type="InterPro" id="IPR032466">
    <property type="entry name" value="Metal_Hydrolase"/>
</dbReference>
<gene>
    <name evidence="10" type="ORF">LIPSTDRAFT_189449</name>
</gene>